<dbReference type="PANTHER" id="PTHR11839:SF1">
    <property type="entry name" value="ADP-SUGAR PYROPHOSPHATASE"/>
    <property type="match status" value="1"/>
</dbReference>
<gene>
    <name evidence="4" type="ORF">BN1096_620111</name>
    <name evidence="3" type="ORF">BN1097_250113</name>
</gene>
<accession>A0A069A4A4</accession>
<reference evidence="3" key="1">
    <citation type="submission" date="2014-07" db="EMBL/GenBank/DDBJ databases">
        <authorList>
            <person name="Monot Marc"/>
        </authorList>
    </citation>
    <scope>NUCLEOTIDE SEQUENCE</scope>
    <source>
        <strain evidence="3">7032994</strain>
    </source>
</reference>
<organism evidence="3">
    <name type="scientific">Clostridioides difficile</name>
    <name type="common">Peptoclostridium difficile</name>
    <dbReference type="NCBI Taxonomy" id="1496"/>
    <lineage>
        <taxon>Bacteria</taxon>
        <taxon>Bacillati</taxon>
        <taxon>Bacillota</taxon>
        <taxon>Clostridia</taxon>
        <taxon>Peptostreptococcales</taxon>
        <taxon>Peptostreptococcaceae</taxon>
        <taxon>Clostridioides</taxon>
    </lineage>
</organism>
<dbReference type="SUPFAM" id="SSF55811">
    <property type="entry name" value="Nudix"/>
    <property type="match status" value="1"/>
</dbReference>
<evidence type="ECO:0000313" key="3">
    <source>
        <dbReference type="EMBL" id="CDS84228.1"/>
    </source>
</evidence>
<dbReference type="PRINTS" id="PR00502">
    <property type="entry name" value="NUDIXFAMILY"/>
</dbReference>
<proteinExistence type="predicted"/>
<feature type="domain" description="Nudix hydrolase" evidence="2">
    <location>
        <begin position="56"/>
        <end position="189"/>
    </location>
</feature>
<dbReference type="GO" id="GO:0047631">
    <property type="term" value="F:ADP-ribose diphosphatase activity"/>
    <property type="evidence" value="ECO:0007669"/>
    <property type="project" value="TreeGrafter"/>
</dbReference>
<dbReference type="EMBL" id="LK932360">
    <property type="protein sequence ID" value="CDS84228.1"/>
    <property type="molecule type" value="Genomic_DNA"/>
</dbReference>
<sequence length="202" mass="23108">MKKTIIKNVNPMIENKFIGLFEIEYKNKLDEDKVWMVASRKSSEQLKNIYLKNEEDSVDAVVIVGLHKSSKKLILIRQFRIPINGYIYELPAGLVDEGESIDISVERELREETGLTLLEIKKNKSIDKVYLSPGMSDESVAFVYCICDGDITDEFLEPDEEIEALLISQEDAKEILQSNHKIDTKAFLILQMFVSLGAKLFE</sequence>
<dbReference type="InterPro" id="IPR020476">
    <property type="entry name" value="Nudix_hydrolase"/>
</dbReference>
<dbReference type="InterPro" id="IPR000086">
    <property type="entry name" value="NUDIX_hydrolase_dom"/>
</dbReference>
<dbReference type="PANTHER" id="PTHR11839">
    <property type="entry name" value="UDP/ADP-SUGAR PYROPHOSPHATASE"/>
    <property type="match status" value="1"/>
</dbReference>
<dbReference type="PROSITE" id="PS51462">
    <property type="entry name" value="NUDIX"/>
    <property type="match status" value="1"/>
</dbReference>
<dbReference type="Pfam" id="PF00293">
    <property type="entry name" value="NUDIX"/>
    <property type="match status" value="1"/>
</dbReference>
<dbReference type="InterPro" id="IPR015797">
    <property type="entry name" value="NUDIX_hydrolase-like_dom_sf"/>
</dbReference>
<keyword evidence="1 3" id="KW-0378">Hydrolase</keyword>
<evidence type="ECO:0000313" key="4">
    <source>
        <dbReference type="EMBL" id="CDS87581.1"/>
    </source>
</evidence>
<dbReference type="GO" id="GO:0019693">
    <property type="term" value="P:ribose phosphate metabolic process"/>
    <property type="evidence" value="ECO:0007669"/>
    <property type="project" value="TreeGrafter"/>
</dbReference>
<name>A0A069A4A4_CLODI</name>
<dbReference type="GO" id="GO:0006753">
    <property type="term" value="P:nucleoside phosphate metabolic process"/>
    <property type="evidence" value="ECO:0007669"/>
    <property type="project" value="TreeGrafter"/>
</dbReference>
<protein>
    <submittedName>
        <fullName evidence="3">Putative hydrolase, NUDIX family</fullName>
    </submittedName>
</protein>
<dbReference type="EMBL" id="LK932516">
    <property type="protein sequence ID" value="CDS87581.1"/>
    <property type="molecule type" value="Genomic_DNA"/>
</dbReference>
<evidence type="ECO:0000256" key="1">
    <source>
        <dbReference type="ARBA" id="ARBA00022801"/>
    </source>
</evidence>
<dbReference type="Gene3D" id="3.90.79.10">
    <property type="entry name" value="Nucleoside Triphosphate Pyrophosphohydrolase"/>
    <property type="match status" value="1"/>
</dbReference>
<dbReference type="AlphaFoldDB" id="A0A069A4A4"/>
<evidence type="ECO:0000259" key="2">
    <source>
        <dbReference type="PROSITE" id="PS51462"/>
    </source>
</evidence>
<dbReference type="CDD" id="cd03424">
    <property type="entry name" value="NUDIX_ADPRase_Nudt5_UGPPase_Nudt14"/>
    <property type="match status" value="1"/>
</dbReference>
<dbReference type="RefSeq" id="WP_025782684.1">
    <property type="nucleotide sequence ID" value="NZ_BBYB01000071.1"/>
</dbReference>